<sequence length="879" mass="99479">METGFMSLRPEMSFDSRDEDDEQVVMSSGEVHRVQFCLDMIQQCAGQVQAFLADTDNVLSALDTCKVDEKCLMLIKRPKNSSKQMLKAHSWANLSVSDSHLNRPLDLGFNTNKHSKHKWRRRTDQQSVMSEGDIMTREGFNKENIHQRYNRHGPRAVVPPMVNSTNSLDRQAMMSPPDFSKCQEINNNKLSNNRDVYMYHSCLDISTMPTVHETETEQNGRLQSDELYARPEVDPNTEVDVSRAQSLGDLTQGLSLSVAQDRKSGSMMNLSNVPPPRARRRNRTPGGSHHERYNTLEVFQEIPEHYTQKMNLTSSSDYNYSASRHTPADIPREQSPLKQKRSLPQVPTVEANERIKRFTEMMKSRMSMNSSNGYRTNSQNSSYSEHGRSLSYTGDTPSDNEVFELLQTVPIKSSPQSFKNIKCNSSLNKERDSGIKINYTEKCNTINQSQNGHPQTTPLPSGDRSSDSGQITLLSHCSTIDSGYTTNNDCEYEYGQNCKSNSHSRVQQNVHGQYPNYSTPQKSYGNYATVKSPKHRQPIINGYQKNEVAEKTKTPTTQRNVKIETLPNHHRWNDGKNSPHQRRSWDTSMTLDNSNCHVTKVTENNHPVMNGYPIPDSEINGNGTRHGFVSNTLPGHWKYPTSPVRQISPPIASSTAKHPTMYQLSQSYDFYPIRISLPSVALLMESVELKDTLIDLPENRESLDNSSFPQGRYARIGGPGSAFRPVRPASITPAMGRMVVMTKLTEDILRACIMGELKEGDLMVEINGQPLLGADVRVVKKNLEVCQGDITLTIARKKLPIQSITEKNSYDNLSNKVMLLEKEMRVLHIEMKNKDLKIEQLTDMLPEPPRCNSSPIRENDEIGLPNFDNIVISDDEFIV</sequence>
<feature type="region of interest" description="Disordered" evidence="1">
    <location>
        <begin position="262"/>
        <end position="290"/>
    </location>
</feature>
<dbReference type="SUPFAM" id="SSF50156">
    <property type="entry name" value="PDZ domain-like"/>
    <property type="match status" value="1"/>
</dbReference>
<feature type="region of interest" description="Disordered" evidence="1">
    <location>
        <begin position="568"/>
        <end position="591"/>
    </location>
</feature>
<feature type="compositionally biased region" description="Polar residues" evidence="1">
    <location>
        <begin position="373"/>
        <end position="395"/>
    </location>
</feature>
<reference evidence="3 4" key="1">
    <citation type="submission" date="2024-01" db="EMBL/GenBank/DDBJ databases">
        <title>The genome of the rayed Mediterranean limpet Patella caerulea (Linnaeus, 1758).</title>
        <authorList>
            <person name="Anh-Thu Weber A."/>
            <person name="Halstead-Nussloch G."/>
        </authorList>
    </citation>
    <scope>NUCLEOTIDE SEQUENCE [LARGE SCALE GENOMIC DNA]</scope>
    <source>
        <strain evidence="3">AATW-2023a</strain>
        <tissue evidence="3">Whole specimen</tissue>
    </source>
</reference>
<dbReference type="InterPro" id="IPR001478">
    <property type="entry name" value="PDZ"/>
</dbReference>
<evidence type="ECO:0000256" key="1">
    <source>
        <dbReference type="SAM" id="MobiDB-lite"/>
    </source>
</evidence>
<evidence type="ECO:0000313" key="3">
    <source>
        <dbReference type="EMBL" id="KAK6165483.1"/>
    </source>
</evidence>
<feature type="region of interest" description="Disordered" evidence="1">
    <location>
        <begin position="367"/>
        <end position="395"/>
    </location>
</feature>
<evidence type="ECO:0000259" key="2">
    <source>
        <dbReference type="PROSITE" id="PS50106"/>
    </source>
</evidence>
<dbReference type="EMBL" id="JAZGQO010000021">
    <property type="protein sequence ID" value="KAK6165483.1"/>
    <property type="molecule type" value="Genomic_DNA"/>
</dbReference>
<feature type="region of interest" description="Disordered" evidence="1">
    <location>
        <begin position="446"/>
        <end position="468"/>
    </location>
</feature>
<proteinExistence type="predicted"/>
<comment type="caution">
    <text evidence="3">The sequence shown here is derived from an EMBL/GenBank/DDBJ whole genome shotgun (WGS) entry which is preliminary data.</text>
</comment>
<protein>
    <recommendedName>
        <fullName evidence="2">PDZ domain-containing protein</fullName>
    </recommendedName>
</protein>
<accession>A0AAN8IZL2</accession>
<dbReference type="Proteomes" id="UP001347796">
    <property type="component" value="Unassembled WGS sequence"/>
</dbReference>
<dbReference type="PROSITE" id="PS50106">
    <property type="entry name" value="PDZ"/>
    <property type="match status" value="1"/>
</dbReference>
<keyword evidence="4" id="KW-1185">Reference proteome</keyword>
<organism evidence="3 4">
    <name type="scientific">Patella caerulea</name>
    <name type="common">Rayed Mediterranean limpet</name>
    <dbReference type="NCBI Taxonomy" id="87958"/>
    <lineage>
        <taxon>Eukaryota</taxon>
        <taxon>Metazoa</taxon>
        <taxon>Spiralia</taxon>
        <taxon>Lophotrochozoa</taxon>
        <taxon>Mollusca</taxon>
        <taxon>Gastropoda</taxon>
        <taxon>Patellogastropoda</taxon>
        <taxon>Patelloidea</taxon>
        <taxon>Patellidae</taxon>
        <taxon>Patella</taxon>
    </lineage>
</organism>
<gene>
    <name evidence="3" type="ORF">SNE40_022402</name>
</gene>
<feature type="region of interest" description="Disordered" evidence="1">
    <location>
        <begin position="1"/>
        <end position="20"/>
    </location>
</feature>
<feature type="domain" description="PDZ" evidence="2">
    <location>
        <begin position="755"/>
        <end position="798"/>
    </location>
</feature>
<dbReference type="InterPro" id="IPR036034">
    <property type="entry name" value="PDZ_sf"/>
</dbReference>
<feature type="compositionally biased region" description="Polar residues" evidence="1">
    <location>
        <begin position="446"/>
        <end position="459"/>
    </location>
</feature>
<name>A0AAN8IZL2_PATCE</name>
<dbReference type="AlphaFoldDB" id="A0AAN8IZL2"/>
<feature type="region of interest" description="Disordered" evidence="1">
    <location>
        <begin position="316"/>
        <end position="347"/>
    </location>
</feature>
<evidence type="ECO:0000313" key="4">
    <source>
        <dbReference type="Proteomes" id="UP001347796"/>
    </source>
</evidence>